<comment type="caution">
    <text evidence="1">The sequence shown here is derived from an EMBL/GenBank/DDBJ whole genome shotgun (WGS) entry which is preliminary data.</text>
</comment>
<organism evidence="1 2">
    <name type="scientific">Chlamydomonas schloesseri</name>
    <dbReference type="NCBI Taxonomy" id="2026947"/>
    <lineage>
        <taxon>Eukaryota</taxon>
        <taxon>Viridiplantae</taxon>
        <taxon>Chlorophyta</taxon>
        <taxon>core chlorophytes</taxon>
        <taxon>Chlorophyceae</taxon>
        <taxon>CS clade</taxon>
        <taxon>Chlamydomonadales</taxon>
        <taxon>Chlamydomonadaceae</taxon>
        <taxon>Chlamydomonas</taxon>
    </lineage>
</organism>
<dbReference type="AlphaFoldDB" id="A0A835SWB6"/>
<keyword evidence="2" id="KW-1185">Reference proteome</keyword>
<protein>
    <submittedName>
        <fullName evidence="1">Uncharacterized protein</fullName>
    </submittedName>
</protein>
<evidence type="ECO:0000313" key="1">
    <source>
        <dbReference type="EMBL" id="KAG2434512.1"/>
    </source>
</evidence>
<name>A0A835SWB6_9CHLO</name>
<dbReference type="OrthoDB" id="535089at2759"/>
<sequence>MECSARTCPVELATDTDNSSTAPITIPQKTYYKCQRQIEERARIQYHRQLYRAQMDAAQQQAGHNMQAQQALLAQQQKI</sequence>
<evidence type="ECO:0000313" key="2">
    <source>
        <dbReference type="Proteomes" id="UP000613740"/>
    </source>
</evidence>
<dbReference type="Proteomes" id="UP000613740">
    <property type="component" value="Unassembled WGS sequence"/>
</dbReference>
<proteinExistence type="predicted"/>
<dbReference type="EMBL" id="JAEHOD010000056">
    <property type="protein sequence ID" value="KAG2434512.1"/>
    <property type="molecule type" value="Genomic_DNA"/>
</dbReference>
<gene>
    <name evidence="1" type="ORF">HYH02_012179</name>
</gene>
<accession>A0A835SWB6</accession>
<reference evidence="1" key="1">
    <citation type="journal article" date="2020" name="bioRxiv">
        <title>Comparative genomics of Chlamydomonas.</title>
        <authorList>
            <person name="Craig R.J."/>
            <person name="Hasan A.R."/>
            <person name="Ness R.W."/>
            <person name="Keightley P.D."/>
        </authorList>
    </citation>
    <scope>NUCLEOTIDE SEQUENCE</scope>
    <source>
        <strain evidence="1">CCAP 11/173</strain>
    </source>
</reference>